<dbReference type="InterPro" id="IPR013520">
    <property type="entry name" value="Ribonucl_H"/>
</dbReference>
<keyword evidence="2 6" id="KW-0540">Nuclease</keyword>
<keyword evidence="3 6" id="KW-0378">Hydrolase</keyword>
<dbReference type="GO" id="GO:0000175">
    <property type="term" value="F:3'-5'-RNA exonuclease activity"/>
    <property type="evidence" value="ECO:0007669"/>
    <property type="project" value="InterPro"/>
</dbReference>
<dbReference type="GO" id="GO:0005737">
    <property type="term" value="C:cytoplasm"/>
    <property type="evidence" value="ECO:0007669"/>
    <property type="project" value="UniProtKB-SubCell"/>
</dbReference>
<name>A0A1T4RHM7_9GAMM</name>
<dbReference type="SMART" id="SM00479">
    <property type="entry name" value="EXOIII"/>
    <property type="match status" value="1"/>
</dbReference>
<dbReference type="Gene3D" id="3.30.420.10">
    <property type="entry name" value="Ribonuclease H-like superfamily/Ribonuclease H"/>
    <property type="match status" value="1"/>
</dbReference>
<keyword evidence="4 6" id="KW-0269">Exonuclease</keyword>
<gene>
    <name evidence="6" type="primary">orn</name>
    <name evidence="8" type="ORF">BTE48_12230</name>
</gene>
<dbReference type="EMBL" id="MTSM01000018">
    <property type="protein sequence ID" value="OPX54784.1"/>
    <property type="molecule type" value="Genomic_DNA"/>
</dbReference>
<dbReference type="HAMAP" id="MF_00045">
    <property type="entry name" value="Oligoribonuclease"/>
    <property type="match status" value="1"/>
</dbReference>
<dbReference type="Proteomes" id="UP000191418">
    <property type="component" value="Unassembled WGS sequence"/>
</dbReference>
<comment type="similarity">
    <text evidence="1 6">Belongs to the oligoribonuclease family.</text>
</comment>
<dbReference type="EC" id="3.1.-.-" evidence="6"/>
<dbReference type="AlphaFoldDB" id="A0A1T4RHM7"/>
<evidence type="ECO:0000313" key="9">
    <source>
        <dbReference type="Proteomes" id="UP000191418"/>
    </source>
</evidence>
<dbReference type="STRING" id="64969.SAMN02745127_02375"/>
<dbReference type="CDD" id="cd06135">
    <property type="entry name" value="Orn"/>
    <property type="match status" value="1"/>
</dbReference>
<reference evidence="8 9" key="1">
    <citation type="submission" date="2017-01" db="EMBL/GenBank/DDBJ databases">
        <title>Genome Sequencing of a Marine Spirillum, Oceanospirillum multiglobuliferum ATCC 33336, from Japan.</title>
        <authorList>
            <person name="Carney J.G."/>
            <person name="Trachtenberg A.M."/>
            <person name="Rheaume B.A."/>
            <person name="Linnane J.D."/>
            <person name="Pitts N.L."/>
            <person name="Mykles D.L."/>
            <person name="Maclea K.S."/>
        </authorList>
    </citation>
    <scope>NUCLEOTIDE SEQUENCE [LARGE SCALE GENOMIC DNA]</scope>
    <source>
        <strain evidence="8 9">ATCC 33336</strain>
    </source>
</reference>
<evidence type="ECO:0000256" key="2">
    <source>
        <dbReference type="ARBA" id="ARBA00022722"/>
    </source>
</evidence>
<feature type="domain" description="Exonuclease" evidence="7">
    <location>
        <begin position="6"/>
        <end position="179"/>
    </location>
</feature>
<dbReference type="PANTHER" id="PTHR11046">
    <property type="entry name" value="OLIGORIBONUCLEASE, MITOCHONDRIAL"/>
    <property type="match status" value="1"/>
</dbReference>
<evidence type="ECO:0000256" key="1">
    <source>
        <dbReference type="ARBA" id="ARBA00009921"/>
    </source>
</evidence>
<evidence type="ECO:0000256" key="4">
    <source>
        <dbReference type="ARBA" id="ARBA00022839"/>
    </source>
</evidence>
<comment type="caution">
    <text evidence="8">The sequence shown here is derived from an EMBL/GenBank/DDBJ whole genome shotgun (WGS) entry which is preliminary data.</text>
</comment>
<sequence>MVNANNLVWIDLEMTGLDPERDTIIEIATIVTDSELNIIAEGPVFAIGKPKARMNEMGEWCTKQHGSSGLTQRVLESTVTMQDAERQTIAFLEQYVGKGQSPMCGNSVHQDRRFLCKEMPQLEQFFDYRHLDVSAVKILAKRWYPDVAKGLKKSGSHLAMDDIRDSINELRYYRENLLK</sequence>
<evidence type="ECO:0000256" key="3">
    <source>
        <dbReference type="ARBA" id="ARBA00022801"/>
    </source>
</evidence>
<accession>A0A1T4RHM7</accession>
<evidence type="ECO:0000259" key="7">
    <source>
        <dbReference type="SMART" id="SM00479"/>
    </source>
</evidence>
<comment type="subcellular location">
    <subcellularLocation>
        <location evidence="6">Cytoplasm</location>
    </subcellularLocation>
</comment>
<dbReference type="RefSeq" id="WP_078745932.1">
    <property type="nucleotide sequence ID" value="NZ_FUXG01000017.1"/>
</dbReference>
<dbReference type="InterPro" id="IPR012337">
    <property type="entry name" value="RNaseH-like_sf"/>
</dbReference>
<evidence type="ECO:0000256" key="6">
    <source>
        <dbReference type="HAMAP-Rule" id="MF_00045"/>
    </source>
</evidence>
<dbReference type="InterPro" id="IPR022894">
    <property type="entry name" value="Oligoribonuclease"/>
</dbReference>
<evidence type="ECO:0000313" key="8">
    <source>
        <dbReference type="EMBL" id="OPX54784.1"/>
    </source>
</evidence>
<dbReference type="Pfam" id="PF00929">
    <property type="entry name" value="RNase_T"/>
    <property type="match status" value="1"/>
</dbReference>
<feature type="active site" evidence="6">
    <location>
        <position position="128"/>
    </location>
</feature>
<dbReference type="GO" id="GO:0003676">
    <property type="term" value="F:nucleic acid binding"/>
    <property type="evidence" value="ECO:0007669"/>
    <property type="project" value="InterPro"/>
</dbReference>
<keyword evidence="9" id="KW-1185">Reference proteome</keyword>
<dbReference type="GO" id="GO:0006259">
    <property type="term" value="P:DNA metabolic process"/>
    <property type="evidence" value="ECO:0007669"/>
    <property type="project" value="UniProtKB-ARBA"/>
</dbReference>
<keyword evidence="6" id="KW-0963">Cytoplasm</keyword>
<dbReference type="PANTHER" id="PTHR11046:SF0">
    <property type="entry name" value="OLIGORIBONUCLEASE, MITOCHONDRIAL"/>
    <property type="match status" value="1"/>
</dbReference>
<dbReference type="InterPro" id="IPR036397">
    <property type="entry name" value="RNaseH_sf"/>
</dbReference>
<organism evidence="8 9">
    <name type="scientific">Oceanospirillum multiglobuliferum</name>
    <dbReference type="NCBI Taxonomy" id="64969"/>
    <lineage>
        <taxon>Bacteria</taxon>
        <taxon>Pseudomonadati</taxon>
        <taxon>Pseudomonadota</taxon>
        <taxon>Gammaproteobacteria</taxon>
        <taxon>Oceanospirillales</taxon>
        <taxon>Oceanospirillaceae</taxon>
        <taxon>Oceanospirillum</taxon>
    </lineage>
</organism>
<dbReference type="OrthoDB" id="9801329at2"/>
<dbReference type="FunFam" id="3.30.420.10:FF:000003">
    <property type="entry name" value="Oligoribonuclease"/>
    <property type="match status" value="1"/>
</dbReference>
<dbReference type="SUPFAM" id="SSF53098">
    <property type="entry name" value="Ribonuclease H-like"/>
    <property type="match status" value="1"/>
</dbReference>
<protein>
    <recommendedName>
        <fullName evidence="5 6">Oligoribonuclease</fullName>
        <ecNumber evidence="6">3.1.-.-</ecNumber>
    </recommendedName>
</protein>
<dbReference type="NCBIfam" id="NF003765">
    <property type="entry name" value="PRK05359.1"/>
    <property type="match status" value="1"/>
</dbReference>
<proteinExistence type="inferred from homology"/>
<comment type="function">
    <text evidence="6">3'-to-5' exoribonuclease specific for small oligoribonucleotides.</text>
</comment>
<evidence type="ECO:0000256" key="5">
    <source>
        <dbReference type="ARBA" id="ARBA00070964"/>
    </source>
</evidence>